<feature type="transmembrane region" description="Helical" evidence="7">
    <location>
        <begin position="87"/>
        <end position="109"/>
    </location>
</feature>
<name>A0A3L7A5S5_9HYPH</name>
<evidence type="ECO:0000256" key="3">
    <source>
        <dbReference type="ARBA" id="ARBA00022475"/>
    </source>
</evidence>
<keyword evidence="3" id="KW-1003">Cell membrane</keyword>
<dbReference type="PANTHER" id="PTHR30151:SF0">
    <property type="entry name" value="ABC TRANSPORTER PERMEASE PROTEIN MJ0413-RELATED"/>
    <property type="match status" value="1"/>
</dbReference>
<dbReference type="InterPro" id="IPR035906">
    <property type="entry name" value="MetI-like_sf"/>
</dbReference>
<gene>
    <name evidence="9" type="ORF">D9R14_18315</name>
</gene>
<dbReference type="AlphaFoldDB" id="A0A3L7A5S5"/>
<dbReference type="PROSITE" id="PS50928">
    <property type="entry name" value="ABC_TM1"/>
    <property type="match status" value="1"/>
</dbReference>
<evidence type="ECO:0000313" key="9">
    <source>
        <dbReference type="EMBL" id="RLP74692.1"/>
    </source>
</evidence>
<reference evidence="9 10" key="1">
    <citation type="submission" date="2018-10" db="EMBL/GenBank/DDBJ databases">
        <title>Xanthobacter tagetidis genome sequencing and assembly.</title>
        <authorList>
            <person name="Maclea K.S."/>
            <person name="Goen A.E."/>
            <person name="Fatima S.A."/>
        </authorList>
    </citation>
    <scope>NUCLEOTIDE SEQUENCE [LARGE SCALE GENOMIC DNA]</scope>
    <source>
        <strain evidence="9 10">ATCC 700314</strain>
    </source>
</reference>
<evidence type="ECO:0000256" key="4">
    <source>
        <dbReference type="ARBA" id="ARBA00022692"/>
    </source>
</evidence>
<keyword evidence="4 7" id="KW-0812">Transmembrane</keyword>
<keyword evidence="6 7" id="KW-0472">Membrane</keyword>
<feature type="transmembrane region" description="Helical" evidence="7">
    <location>
        <begin position="21"/>
        <end position="48"/>
    </location>
</feature>
<evidence type="ECO:0000256" key="1">
    <source>
        <dbReference type="ARBA" id="ARBA00004651"/>
    </source>
</evidence>
<feature type="transmembrane region" description="Helical" evidence="7">
    <location>
        <begin position="205"/>
        <end position="229"/>
    </location>
</feature>
<evidence type="ECO:0000256" key="7">
    <source>
        <dbReference type="RuleBase" id="RU363032"/>
    </source>
</evidence>
<protein>
    <submittedName>
        <fullName evidence="9">ABC transporter permease</fullName>
    </submittedName>
</protein>
<dbReference type="PANTHER" id="PTHR30151">
    <property type="entry name" value="ALKANE SULFONATE ABC TRANSPORTER-RELATED, MEMBRANE SUBUNIT"/>
    <property type="match status" value="1"/>
</dbReference>
<keyword evidence="10" id="KW-1185">Reference proteome</keyword>
<proteinExistence type="inferred from homology"/>
<dbReference type="Proteomes" id="UP000269692">
    <property type="component" value="Unassembled WGS sequence"/>
</dbReference>
<accession>A0A3L7A5S5</accession>
<dbReference type="SUPFAM" id="SSF161098">
    <property type="entry name" value="MetI-like"/>
    <property type="match status" value="1"/>
</dbReference>
<evidence type="ECO:0000256" key="6">
    <source>
        <dbReference type="ARBA" id="ARBA00023136"/>
    </source>
</evidence>
<dbReference type="GO" id="GO:0055085">
    <property type="term" value="P:transmembrane transport"/>
    <property type="evidence" value="ECO:0007669"/>
    <property type="project" value="InterPro"/>
</dbReference>
<evidence type="ECO:0000313" key="10">
    <source>
        <dbReference type="Proteomes" id="UP000269692"/>
    </source>
</evidence>
<dbReference type="OrthoDB" id="8138334at2"/>
<dbReference type="Pfam" id="PF00528">
    <property type="entry name" value="BPD_transp_1"/>
    <property type="match status" value="1"/>
</dbReference>
<keyword evidence="5 7" id="KW-1133">Transmembrane helix</keyword>
<dbReference type="EMBL" id="RCTF01000018">
    <property type="protein sequence ID" value="RLP74692.1"/>
    <property type="molecule type" value="Genomic_DNA"/>
</dbReference>
<sequence length="275" mass="28849">MLAKSDLRPVRRRRGPAVGPGARLTLLSAASIAFALGLWFALAASGLLPKMLLPSPWDVAQALVKNIGVPFAGATLQQHLLASLGRFSAGFALAVAVGVPVGLMMGWFAPFRHAFAPFFETFRFIAPLAWVPFAALWFGTGIGGPILIVFSGAFAACVINTYRGARMTDERLIEACRTLGAGNWRLIVDVLLPSALPSIMAGIRVAAALGWQSLIGAELIVASSGVGYLIVQGQGSVETPIVMAGMATIGFVGLLIDLGLRQIDARIGRGWRAGA</sequence>
<feature type="domain" description="ABC transmembrane type-1" evidence="8">
    <location>
        <begin position="80"/>
        <end position="260"/>
    </location>
</feature>
<evidence type="ECO:0000259" key="8">
    <source>
        <dbReference type="PROSITE" id="PS50928"/>
    </source>
</evidence>
<dbReference type="GO" id="GO:0005886">
    <property type="term" value="C:plasma membrane"/>
    <property type="evidence" value="ECO:0007669"/>
    <property type="project" value="UniProtKB-SubCell"/>
</dbReference>
<evidence type="ECO:0000256" key="5">
    <source>
        <dbReference type="ARBA" id="ARBA00022989"/>
    </source>
</evidence>
<comment type="caution">
    <text evidence="9">The sequence shown here is derived from an EMBL/GenBank/DDBJ whole genome shotgun (WGS) entry which is preliminary data.</text>
</comment>
<dbReference type="CDD" id="cd06261">
    <property type="entry name" value="TM_PBP2"/>
    <property type="match status" value="1"/>
</dbReference>
<feature type="transmembrane region" description="Helical" evidence="7">
    <location>
        <begin position="241"/>
        <end position="260"/>
    </location>
</feature>
<dbReference type="InterPro" id="IPR000515">
    <property type="entry name" value="MetI-like"/>
</dbReference>
<feature type="transmembrane region" description="Helical" evidence="7">
    <location>
        <begin position="144"/>
        <end position="162"/>
    </location>
</feature>
<comment type="similarity">
    <text evidence="7">Belongs to the binding-protein-dependent transport system permease family.</text>
</comment>
<evidence type="ECO:0000256" key="2">
    <source>
        <dbReference type="ARBA" id="ARBA00022448"/>
    </source>
</evidence>
<keyword evidence="2 7" id="KW-0813">Transport</keyword>
<organism evidence="9 10">
    <name type="scientific">Xanthobacter tagetidis</name>
    <dbReference type="NCBI Taxonomy" id="60216"/>
    <lineage>
        <taxon>Bacteria</taxon>
        <taxon>Pseudomonadati</taxon>
        <taxon>Pseudomonadota</taxon>
        <taxon>Alphaproteobacteria</taxon>
        <taxon>Hyphomicrobiales</taxon>
        <taxon>Xanthobacteraceae</taxon>
        <taxon>Xanthobacter</taxon>
    </lineage>
</organism>
<dbReference type="Gene3D" id="1.10.3720.10">
    <property type="entry name" value="MetI-like"/>
    <property type="match status" value="1"/>
</dbReference>
<comment type="subcellular location">
    <subcellularLocation>
        <location evidence="1 7">Cell membrane</location>
        <topology evidence="1 7">Multi-pass membrane protein</topology>
    </subcellularLocation>
</comment>